<dbReference type="RefSeq" id="WP_160374950.1">
    <property type="nucleotide sequence ID" value="NZ_WSTB01000005.1"/>
</dbReference>
<dbReference type="SUPFAM" id="SSF52540">
    <property type="entry name" value="P-loop containing nucleoside triphosphate hydrolases"/>
    <property type="match status" value="1"/>
</dbReference>
<reference evidence="2 3" key="1">
    <citation type="submission" date="2019-12" db="EMBL/GenBank/DDBJ databases">
        <authorList>
            <person name="Kim Y.S."/>
        </authorList>
    </citation>
    <scope>NUCLEOTIDE SEQUENCE [LARGE SCALE GENOMIC DNA]</scope>
    <source>
        <strain evidence="2 3">GA093</strain>
    </source>
</reference>
<organism evidence="2 3">
    <name type="scientific">Flavobacterium hydrocarbonoxydans</name>
    <dbReference type="NCBI Taxonomy" id="2683249"/>
    <lineage>
        <taxon>Bacteria</taxon>
        <taxon>Pseudomonadati</taxon>
        <taxon>Bacteroidota</taxon>
        <taxon>Flavobacteriia</taxon>
        <taxon>Flavobacteriales</taxon>
        <taxon>Flavobacteriaceae</taxon>
        <taxon>Flavobacterium</taxon>
    </lineage>
</organism>
<feature type="domain" description="SMEK" evidence="1">
    <location>
        <begin position="9"/>
        <end position="143"/>
    </location>
</feature>
<protein>
    <submittedName>
        <fullName evidence="2">SMEK domain-containing protein</fullName>
    </submittedName>
</protein>
<evidence type="ECO:0000313" key="2">
    <source>
        <dbReference type="EMBL" id="MWB95021.1"/>
    </source>
</evidence>
<evidence type="ECO:0000259" key="1">
    <source>
        <dbReference type="Pfam" id="PF21941"/>
    </source>
</evidence>
<comment type="caution">
    <text evidence="2">The sequence shown here is derived from an EMBL/GenBank/DDBJ whole genome shotgun (WGS) entry which is preliminary data.</text>
</comment>
<keyword evidence="3" id="KW-1185">Reference proteome</keyword>
<sequence>MSSSTFYDNIQRNLLLYSMELEMSNSSGLSSTSVHAENVFLRLFNMIFGWELVNGNAEKMNQNGYDLIDLKRNLYIQITANKTYKKKIDYSLSQMHSVEKAEGAELIIFFIRQKITPSHKKKSNLNGLNYCAADIKWLLKEILQRCDAKALAEIDTFLRVELAPLKIQLAVHSSAIPDGSLMQELIPEKDGFYVQRNELVKNIFEFSQQDNGLLVGGPGFGKSFIIDALQRYYYQQNIPCYVLRINELIDGDLTEINENLGFTDGWLDKLALISSDDKQFKSLLIFDGLDTAKNERLKDKVFKYIRSALKRLKGSWNILVGCRTYDAAKSISLQLLFPGAGFDSGILGCRNIEIPCFSEQEVKDIFSTYPKMGEKVKGCTENLLKLLSVPYFMGLLEQIVNHGTDEKLNLSVVTTESQLLNFYWRIKIQSNRALDLFAHKITSAFAGIPSLSIETYNIVAAQDAVEFEELLKQGIIVEHGLHRKNISFAHNILLEYAVSYYLLYNQANKQIDFISSNNRLPFLFRQSFVYFYNDLWHYNRDLFWDHYFQIKAIKEPLFRLFHQTILDYVIIDTYISSEDLKPLAEELGTLEYGESVRRILESLWFINKGNVRLKDVIFLTGLCDKLHPDLLWQLGVHLEAAIRFYSKNNNDIMTELSKASREYMSYVMKERLVSDQKKYIDSNAGYRGIKNLCSTFSFEPGSAENILKNVLELLGEDDFPITFFHTLGECLEQVFASNAQFGADIYRKIYYHRETSNKVTSMGTAVLQLNSNRKQDFAHNYFVLEKKFKELLQINFLPAATLGADIVNKANAEGNYKPEKNIFSVCVGAVEASILLDNSYYEKDEKNGPFAHGRMIFEALELKTALEEQKIIQNRIYEIASVIQAAYLWRRLLKYLNENIALFQVIVFEILSNKIFFESDETMYEAVSLLERAWPSMTNTQRRKIEEIFFKLMHPEPFYHNELWMVSRLKKILSVIPPSTLQLAASIEFLDRNGVTENKQMLSRGLQMAQSQSLTQEERMAGYGFMPNNQEQSSIYELFKIVEGFNETFRKNEQNKQYGVLNEEEFEAAYKLFQSARSKMLGVGLIQASCDNAVATFANILSAHPQKISDEKTFFLREVSMYYISIDDYKSKTYEQGELSSRFGGAYSPSARTASVLTLINLMYDSKDPSLEETVLALMSDNMAIIRLKALPALSYFWNVSKVIFWEKVFERVAAESDGLCMNEIITKLCFDDLIKCSIENIEKVSLLIAERLSAEDGETYSEIWSSYVVLQLMRVLRHDRQSAVKGIKDNLKNKEFSRTLIFEINGTLDSFNAGKNYIENLDKFSVLIDLYKEVLKFRFDFLKTLGISHESAVDHFEIVDNVIQNIHFILDFENNNGSRKLSKVERKALSSKLMPLLEYAAVQSEYLESGFMVAHTGFYFMKNLNFLIDFDPQRVLELSAKVVICAAKNGFTYDQSTLKEVVKLTESLIADHKKVLSISTNFDKLIIILDQFAQSGSQEALQLTWSLKDAF</sequence>
<dbReference type="NCBIfam" id="NF033859">
    <property type="entry name" value="SMEK_N"/>
    <property type="match status" value="1"/>
</dbReference>
<accession>A0A6I4NLI7</accession>
<dbReference type="InterPro" id="IPR027417">
    <property type="entry name" value="P-loop_NTPase"/>
</dbReference>
<dbReference type="Proteomes" id="UP000471501">
    <property type="component" value="Unassembled WGS sequence"/>
</dbReference>
<dbReference type="EMBL" id="WSTB01000005">
    <property type="protein sequence ID" value="MWB95021.1"/>
    <property type="molecule type" value="Genomic_DNA"/>
</dbReference>
<name>A0A6I4NLI7_9FLAO</name>
<dbReference type="Gene3D" id="3.40.50.300">
    <property type="entry name" value="P-loop containing nucleotide triphosphate hydrolases"/>
    <property type="match status" value="1"/>
</dbReference>
<dbReference type="Pfam" id="PF21941">
    <property type="entry name" value="SMEK_N"/>
    <property type="match status" value="1"/>
</dbReference>
<evidence type="ECO:0000313" key="3">
    <source>
        <dbReference type="Proteomes" id="UP000471501"/>
    </source>
</evidence>
<gene>
    <name evidence="2" type="ORF">GON26_11645</name>
</gene>
<dbReference type="InterPro" id="IPR047740">
    <property type="entry name" value="SMEK_dom"/>
</dbReference>
<proteinExistence type="predicted"/>